<proteinExistence type="predicted"/>
<gene>
    <name evidence="1" type="ORF">D4A92_09615</name>
</gene>
<dbReference type="Proteomes" id="UP000596351">
    <property type="component" value="Chromosome"/>
</dbReference>
<keyword evidence="2" id="KW-1185">Reference proteome</keyword>
<accession>A0ABX7ETM5</accession>
<sequence>MKRISIIGQIAEIDREIAMRQRVYPEHVRTGKMRQAEADMLMERAYAIRATLMFCREHEADIRAYMAARPKGGDA</sequence>
<name>A0ABX7ETM5_9HYPH</name>
<evidence type="ECO:0000313" key="2">
    <source>
        <dbReference type="Proteomes" id="UP000596351"/>
    </source>
</evidence>
<dbReference type="EMBL" id="CP032405">
    <property type="protein sequence ID" value="QRF51675.1"/>
    <property type="molecule type" value="Genomic_DNA"/>
</dbReference>
<reference evidence="1 2" key="1">
    <citation type="submission" date="2018-09" db="EMBL/GenBank/DDBJ databases">
        <title>Rhizobium sp. MAE2-X.</title>
        <authorList>
            <person name="Lee Y."/>
            <person name="Jeon C.O."/>
        </authorList>
    </citation>
    <scope>NUCLEOTIDE SEQUENCE [LARGE SCALE GENOMIC DNA]</scope>
    <source>
        <strain evidence="1 2">MAE2-X</strain>
    </source>
</reference>
<dbReference type="RefSeq" id="WP_203019547.1">
    <property type="nucleotide sequence ID" value="NZ_CP032405.1"/>
</dbReference>
<evidence type="ECO:0000313" key="1">
    <source>
        <dbReference type="EMBL" id="QRF51675.1"/>
    </source>
</evidence>
<protein>
    <submittedName>
        <fullName evidence="1">Uncharacterized protein</fullName>
    </submittedName>
</protein>
<organism evidence="1 2">
    <name type="scientific">Rhizobium rosettiformans</name>
    <dbReference type="NCBI Taxonomy" id="1368430"/>
    <lineage>
        <taxon>Bacteria</taxon>
        <taxon>Pseudomonadati</taxon>
        <taxon>Pseudomonadota</taxon>
        <taxon>Alphaproteobacteria</taxon>
        <taxon>Hyphomicrobiales</taxon>
        <taxon>Rhizobiaceae</taxon>
        <taxon>Rhizobium/Agrobacterium group</taxon>
        <taxon>Rhizobium</taxon>
    </lineage>
</organism>